<comment type="caution">
    <text evidence="1">The sequence shown here is derived from an EMBL/GenBank/DDBJ whole genome shotgun (WGS) entry which is preliminary data.</text>
</comment>
<gene>
    <name evidence="1" type="ORF">BAQU_0678</name>
</gene>
<organism evidence="1 2">
    <name type="scientific">Bifidobacterium aquikefiri</name>
    <dbReference type="NCBI Taxonomy" id="1653207"/>
    <lineage>
        <taxon>Bacteria</taxon>
        <taxon>Bacillati</taxon>
        <taxon>Actinomycetota</taxon>
        <taxon>Actinomycetes</taxon>
        <taxon>Bifidobacteriales</taxon>
        <taxon>Bifidobacteriaceae</taxon>
        <taxon>Bifidobacterium</taxon>
    </lineage>
</organism>
<keyword evidence="2" id="KW-1185">Reference proteome</keyword>
<dbReference type="Gene3D" id="3.40.50.1820">
    <property type="entry name" value="alpha/beta hydrolase"/>
    <property type="match status" value="1"/>
</dbReference>
<evidence type="ECO:0000313" key="1">
    <source>
        <dbReference type="EMBL" id="OZG67586.1"/>
    </source>
</evidence>
<accession>A0A261G9B1</accession>
<reference evidence="1 2" key="1">
    <citation type="journal article" date="2017" name="BMC Genomics">
        <title>Comparative genomic and phylogenomic analyses of the Bifidobacteriaceae family.</title>
        <authorList>
            <person name="Lugli G.A."/>
            <person name="Milani C."/>
            <person name="Turroni F."/>
            <person name="Duranti S."/>
            <person name="Mancabelli L."/>
            <person name="Mangifesta M."/>
            <person name="Ferrario C."/>
            <person name="Modesto M."/>
            <person name="Mattarelli P."/>
            <person name="Jiri K."/>
            <person name="van Sinderen D."/>
            <person name="Ventura M."/>
        </authorList>
    </citation>
    <scope>NUCLEOTIDE SEQUENCE [LARGE SCALE GENOMIC DNA]</scope>
    <source>
        <strain evidence="1 2">LMG 28769</strain>
    </source>
</reference>
<proteinExistence type="predicted"/>
<keyword evidence="1" id="KW-0378">Hydrolase</keyword>
<protein>
    <submittedName>
        <fullName evidence="1">Hydrolase</fullName>
    </submittedName>
</protein>
<sequence length="91" mass="10700">MSENMINEIRSVPSNVSMIKQQANSRIPSLLVVSNGMGTGFDTETWQRYQINHFERLHEAEIVFVDCPHYLHDYEYEHIAMTIRHFIDAMD</sequence>
<dbReference type="Proteomes" id="UP000216451">
    <property type="component" value="Unassembled WGS sequence"/>
</dbReference>
<dbReference type="AlphaFoldDB" id="A0A261G9B1"/>
<dbReference type="GO" id="GO:0016787">
    <property type="term" value="F:hydrolase activity"/>
    <property type="evidence" value="ECO:0007669"/>
    <property type="project" value="UniProtKB-KW"/>
</dbReference>
<name>A0A261G9B1_9BIFI</name>
<evidence type="ECO:0000313" key="2">
    <source>
        <dbReference type="Proteomes" id="UP000216451"/>
    </source>
</evidence>
<dbReference type="EMBL" id="MWXA01000004">
    <property type="protein sequence ID" value="OZG67586.1"/>
    <property type="molecule type" value="Genomic_DNA"/>
</dbReference>
<dbReference type="InterPro" id="IPR029058">
    <property type="entry name" value="AB_hydrolase_fold"/>
</dbReference>